<comment type="similarity">
    <text evidence="5">Belongs to the binding-protein-dependent transport system permease family.</text>
</comment>
<evidence type="ECO:0000256" key="1">
    <source>
        <dbReference type="ARBA" id="ARBA00004651"/>
    </source>
</evidence>
<dbReference type="GO" id="GO:0055085">
    <property type="term" value="P:transmembrane transport"/>
    <property type="evidence" value="ECO:0007669"/>
    <property type="project" value="InterPro"/>
</dbReference>
<evidence type="ECO:0000259" key="6">
    <source>
        <dbReference type="PROSITE" id="PS50928"/>
    </source>
</evidence>
<organism evidence="7">
    <name type="scientific">Thermohahella caldifontis</name>
    <dbReference type="NCBI Taxonomy" id="3142973"/>
    <lineage>
        <taxon>Bacteria</taxon>
        <taxon>Pseudomonadati</taxon>
        <taxon>Pseudomonadota</taxon>
        <taxon>Gammaproteobacteria</taxon>
        <taxon>Oceanospirillales</taxon>
        <taxon>Hahellaceae</taxon>
        <taxon>Thermohahella</taxon>
    </lineage>
</organism>
<dbReference type="Gene3D" id="1.10.3720.10">
    <property type="entry name" value="MetI-like"/>
    <property type="match status" value="2"/>
</dbReference>
<gene>
    <name evidence="7" type="ORF">AAIA72_09015</name>
</gene>
<sequence>MSQASLKPPAIDFDAPALKRRRKRRALTDRLAGLSIGAGGVSVIVAVSLIFFYLLYEVLPLFRAAELTPRAEYSLPAPGAGNTLYGWMEEQGEIAMRLGDAGRVVFYRTATGAVMDEVALPLPEGVRVTAVGEAGVDKHLLALGLSDGSYLLMKHEYKVTYPEGTTRLITPQVTFPYGEAPVRLDEAGRAINQIAVRDNDSSLMVVAVADNHELLGRAYDKEESFLTGEVELTESELVLPQVRGRVAQILLGPETRWLYVFDPQGEVSMFDLQDRESPRLNQQLKVVSAGAELTSARFLLGGFSLLAGDSLGVVTQLFPVRDDSNRYRLETIRRFQLDGPVKGLAPEHQRKGFAAISSTGHLGLYYTTSERRVWMDRIADQPLRNVIMAPRANYLLTEDGTGTVRFYEVHNEHPDVSWSALWSKVWYEGYAEPAYIWQSSASNNDFEPKFSLSPLAFGTLKAAFYAMLLAMPLAICGAIYTANFMAPRLRTKIKPAIELMEALPTVILGFLAGLFFAPYMEAHLPGVFTVLILVPLAIVVFGFVWANLPAAIRHRVPEGWAPVLLIPVILIVGWFSFAISPAVELWLFGGNMPHWLTTELGIDFDQRNALVVGAAMGFAVIPTIFSITEDAIFSVPKSLIHGSLALGATPWQTLVRVVLPTASPGIFSAIMIGLGRAVGETMIVLMATGNTPVMDWNIFEGMRTLAANIAVEMPESEVASTHFRVLFLAALVLFLFTFVVNTLAEFIRQRLRDKYSVM</sequence>
<evidence type="ECO:0000256" key="4">
    <source>
        <dbReference type="ARBA" id="ARBA00023136"/>
    </source>
</evidence>
<keyword evidence="3 5" id="KW-1133">Transmembrane helix</keyword>
<keyword evidence="5" id="KW-0813">Transport</keyword>
<protein>
    <submittedName>
        <fullName evidence="7">ABC transporter permease subunit</fullName>
    </submittedName>
</protein>
<dbReference type="PROSITE" id="PS50928">
    <property type="entry name" value="ABC_TM1"/>
    <property type="match status" value="1"/>
</dbReference>
<dbReference type="PANTHER" id="PTHR42727">
    <property type="entry name" value="PHOSPHATE TRANSPORT SYSTEM PERMEASE PROTEIN"/>
    <property type="match status" value="1"/>
</dbReference>
<dbReference type="RefSeq" id="WP_369599992.1">
    <property type="nucleotide sequence ID" value="NZ_CP154858.1"/>
</dbReference>
<evidence type="ECO:0000256" key="2">
    <source>
        <dbReference type="ARBA" id="ARBA00022692"/>
    </source>
</evidence>
<feature type="transmembrane region" description="Helical" evidence="5">
    <location>
        <begin position="502"/>
        <end position="520"/>
    </location>
</feature>
<dbReference type="InterPro" id="IPR036322">
    <property type="entry name" value="WD40_repeat_dom_sf"/>
</dbReference>
<dbReference type="AlphaFoldDB" id="A0AB39UT07"/>
<feature type="transmembrane region" description="Helical" evidence="5">
    <location>
        <begin position="462"/>
        <end position="482"/>
    </location>
</feature>
<dbReference type="CDD" id="cd06261">
    <property type="entry name" value="TM_PBP2"/>
    <property type="match status" value="1"/>
</dbReference>
<feature type="transmembrane region" description="Helical" evidence="5">
    <location>
        <begin position="723"/>
        <end position="744"/>
    </location>
</feature>
<feature type="transmembrane region" description="Helical" evidence="5">
    <location>
        <begin position="526"/>
        <end position="548"/>
    </location>
</feature>
<keyword evidence="4 5" id="KW-0472">Membrane</keyword>
<evidence type="ECO:0000256" key="3">
    <source>
        <dbReference type="ARBA" id="ARBA00022989"/>
    </source>
</evidence>
<dbReference type="KEGG" id="tcd:AAIA72_09015"/>
<dbReference type="GO" id="GO:0005886">
    <property type="term" value="C:plasma membrane"/>
    <property type="evidence" value="ECO:0007669"/>
    <property type="project" value="UniProtKB-SubCell"/>
</dbReference>
<comment type="subcellular location">
    <subcellularLocation>
        <location evidence="1 5">Cell membrane</location>
        <topology evidence="1 5">Multi-pass membrane protein</topology>
    </subcellularLocation>
</comment>
<dbReference type="SUPFAM" id="SSF50978">
    <property type="entry name" value="WD40 repeat-like"/>
    <property type="match status" value="1"/>
</dbReference>
<keyword evidence="2 5" id="KW-0812">Transmembrane</keyword>
<feature type="transmembrane region" description="Helical" evidence="5">
    <location>
        <begin position="666"/>
        <end position="687"/>
    </location>
</feature>
<dbReference type="EMBL" id="CP154858">
    <property type="protein sequence ID" value="XDT70951.1"/>
    <property type="molecule type" value="Genomic_DNA"/>
</dbReference>
<feature type="transmembrane region" description="Helical" evidence="5">
    <location>
        <begin position="609"/>
        <end position="628"/>
    </location>
</feature>
<feature type="transmembrane region" description="Helical" evidence="5">
    <location>
        <begin position="31"/>
        <end position="56"/>
    </location>
</feature>
<name>A0AB39UT07_9GAMM</name>
<dbReference type="PANTHER" id="PTHR42727:SF1">
    <property type="entry name" value="PHOSPHATE TRANSPORT SYSTEM PERMEASE"/>
    <property type="match status" value="1"/>
</dbReference>
<dbReference type="InterPro" id="IPR000515">
    <property type="entry name" value="MetI-like"/>
</dbReference>
<feature type="transmembrane region" description="Helical" evidence="5">
    <location>
        <begin position="560"/>
        <end position="589"/>
    </location>
</feature>
<proteinExistence type="inferred from homology"/>
<evidence type="ECO:0000313" key="7">
    <source>
        <dbReference type="EMBL" id="XDT70951.1"/>
    </source>
</evidence>
<dbReference type="SUPFAM" id="SSF161098">
    <property type="entry name" value="MetI-like"/>
    <property type="match status" value="2"/>
</dbReference>
<evidence type="ECO:0000256" key="5">
    <source>
        <dbReference type="RuleBase" id="RU363032"/>
    </source>
</evidence>
<reference evidence="7" key="1">
    <citation type="submission" date="2024-05" db="EMBL/GenBank/DDBJ databases">
        <title>Genome sequencing of novel strain.</title>
        <authorList>
            <person name="Ganbat D."/>
            <person name="Ganbat S."/>
            <person name="Lee S.-J."/>
        </authorList>
    </citation>
    <scope>NUCLEOTIDE SEQUENCE</scope>
    <source>
        <strain evidence="7">SMD15-11</strain>
    </source>
</reference>
<feature type="domain" description="ABC transmembrane type-1" evidence="6">
    <location>
        <begin position="456"/>
        <end position="744"/>
    </location>
</feature>
<accession>A0AB39UT07</accession>
<dbReference type="InterPro" id="IPR035906">
    <property type="entry name" value="MetI-like_sf"/>
</dbReference>
<dbReference type="Pfam" id="PF00528">
    <property type="entry name" value="BPD_transp_1"/>
    <property type="match status" value="1"/>
</dbReference>